<dbReference type="SUPFAM" id="SSF55874">
    <property type="entry name" value="ATPase domain of HSP90 chaperone/DNA topoisomerase II/histidine kinase"/>
    <property type="match status" value="1"/>
</dbReference>
<dbReference type="PANTHER" id="PTHR24421:SF10">
    <property type="entry name" value="NITRATE_NITRITE SENSOR PROTEIN NARQ"/>
    <property type="match status" value="1"/>
</dbReference>
<dbReference type="CDD" id="cd00130">
    <property type="entry name" value="PAS"/>
    <property type="match status" value="1"/>
</dbReference>
<keyword evidence="6" id="KW-0418">Kinase</keyword>
<name>A0A934UQV4_9BURK</name>
<gene>
    <name evidence="13" type="ORF">I8E28_07995</name>
</gene>
<dbReference type="InterPro" id="IPR003594">
    <property type="entry name" value="HATPase_dom"/>
</dbReference>
<dbReference type="EMBL" id="JAEDAO010000001">
    <property type="protein sequence ID" value="MBK0392530.1"/>
    <property type="molecule type" value="Genomic_DNA"/>
</dbReference>
<dbReference type="InterPro" id="IPR050482">
    <property type="entry name" value="Sensor_HK_TwoCompSys"/>
</dbReference>
<dbReference type="Gene3D" id="3.30.450.20">
    <property type="entry name" value="PAS domain"/>
    <property type="match status" value="2"/>
</dbReference>
<feature type="domain" description="PAC" evidence="12">
    <location>
        <begin position="197"/>
        <end position="249"/>
    </location>
</feature>
<evidence type="ECO:0000256" key="2">
    <source>
        <dbReference type="ARBA" id="ARBA00012438"/>
    </source>
</evidence>
<evidence type="ECO:0000259" key="11">
    <source>
        <dbReference type="PROSITE" id="PS50112"/>
    </source>
</evidence>
<dbReference type="GO" id="GO:0005524">
    <property type="term" value="F:ATP binding"/>
    <property type="evidence" value="ECO:0007669"/>
    <property type="project" value="UniProtKB-KW"/>
</dbReference>
<dbReference type="Pfam" id="PF08448">
    <property type="entry name" value="PAS_4"/>
    <property type="match status" value="1"/>
</dbReference>
<dbReference type="Gene3D" id="1.20.5.1930">
    <property type="match status" value="1"/>
</dbReference>
<reference evidence="13" key="1">
    <citation type="submission" date="2020-12" db="EMBL/GenBank/DDBJ databases">
        <title>Ramlibacter sp. nov., isolated from a freshwater alga, Cryptomonas.</title>
        <authorList>
            <person name="Kim H.M."/>
            <person name="Jeon C.O."/>
        </authorList>
    </citation>
    <scope>NUCLEOTIDE SEQUENCE</scope>
    <source>
        <strain evidence="13">CrO1</strain>
    </source>
</reference>
<dbReference type="GO" id="GO:0046983">
    <property type="term" value="F:protein dimerization activity"/>
    <property type="evidence" value="ECO:0007669"/>
    <property type="project" value="InterPro"/>
</dbReference>
<dbReference type="SMART" id="SM00387">
    <property type="entry name" value="HATPase_c"/>
    <property type="match status" value="1"/>
</dbReference>
<dbReference type="InterPro" id="IPR013656">
    <property type="entry name" value="PAS_4"/>
</dbReference>
<dbReference type="InterPro" id="IPR011712">
    <property type="entry name" value="Sig_transdc_His_kin_sub3_dim/P"/>
</dbReference>
<feature type="domain" description="PAS" evidence="11">
    <location>
        <begin position="121"/>
        <end position="174"/>
    </location>
</feature>
<sequence>MAQLDGTAVDRLVREHMAEGFCLLRVTPDGHGGLLDAQVVASNRAFGQLARQVEPAARRLGHVTVGDAASWLATLAMVVRTGRPWRTEQRSRREYRWFDVLAFPCGAPGGDQVGLLFDDVTQRKLDELMSLSVREYAIVLLDEAGCVRTWNTGAERINGYSAAGILGHHFEVFYGAGDRAAGVPAQVLATAARQGEFIGEGWRVRHDGSRFWASVVVTPLRDADGRLQGFCKVTRDLSERRRAEEALRAEVRERTRAEEQLQHLNRTLEAEVLARTGDLRRANAELAGARDRLQALSARLVRAQEDERGRIARELHDDLGQLLTGLRLQVDGLAQHGGTRPVADCVQLVDRAIEHTRRLALNLRPAVLDDLGLEPALEWMLDQQARPAGWETTFASDLRGQRFAPDLETTCFRIAQEALTNAARHAGAKHVSLSLRLRGERLRLEISDDGAGFDPPGQASVQERGRHFGLVSLRERARLAGGSLSIDSVRGSGTRIVADFPAPPREPAPPT</sequence>
<organism evidence="13 14">
    <name type="scientific">Ramlibacter algicola</name>
    <dbReference type="NCBI Taxonomy" id="2795217"/>
    <lineage>
        <taxon>Bacteria</taxon>
        <taxon>Pseudomonadati</taxon>
        <taxon>Pseudomonadota</taxon>
        <taxon>Betaproteobacteria</taxon>
        <taxon>Burkholderiales</taxon>
        <taxon>Comamonadaceae</taxon>
        <taxon>Ramlibacter</taxon>
    </lineage>
</organism>
<dbReference type="Pfam" id="PF02518">
    <property type="entry name" value="HATPase_c"/>
    <property type="match status" value="1"/>
</dbReference>
<evidence type="ECO:0000259" key="12">
    <source>
        <dbReference type="PROSITE" id="PS50113"/>
    </source>
</evidence>
<evidence type="ECO:0000256" key="6">
    <source>
        <dbReference type="ARBA" id="ARBA00022777"/>
    </source>
</evidence>
<evidence type="ECO:0000256" key="3">
    <source>
        <dbReference type="ARBA" id="ARBA00022553"/>
    </source>
</evidence>
<dbReference type="InterPro" id="IPR036890">
    <property type="entry name" value="HATPase_C_sf"/>
</dbReference>
<evidence type="ECO:0000256" key="4">
    <source>
        <dbReference type="ARBA" id="ARBA00022679"/>
    </source>
</evidence>
<dbReference type="InterPro" id="IPR005467">
    <property type="entry name" value="His_kinase_dom"/>
</dbReference>
<keyword evidence="9" id="KW-0175">Coiled coil</keyword>
<accession>A0A934UQV4</accession>
<evidence type="ECO:0000256" key="9">
    <source>
        <dbReference type="SAM" id="Coils"/>
    </source>
</evidence>
<evidence type="ECO:0000313" key="14">
    <source>
        <dbReference type="Proteomes" id="UP000617041"/>
    </source>
</evidence>
<keyword evidence="5" id="KW-0547">Nucleotide-binding</keyword>
<protein>
    <recommendedName>
        <fullName evidence="2">histidine kinase</fullName>
        <ecNumber evidence="2">2.7.13.3</ecNumber>
    </recommendedName>
</protein>
<keyword evidence="3" id="KW-0597">Phosphoprotein</keyword>
<keyword evidence="14" id="KW-1185">Reference proteome</keyword>
<proteinExistence type="predicted"/>
<dbReference type="SUPFAM" id="SSF55785">
    <property type="entry name" value="PYP-like sensor domain (PAS domain)"/>
    <property type="match status" value="1"/>
</dbReference>
<keyword evidence="8" id="KW-0902">Two-component regulatory system</keyword>
<dbReference type="InterPro" id="IPR035965">
    <property type="entry name" value="PAS-like_dom_sf"/>
</dbReference>
<dbReference type="PROSITE" id="PS50112">
    <property type="entry name" value="PAS"/>
    <property type="match status" value="1"/>
</dbReference>
<dbReference type="RefSeq" id="WP_200787459.1">
    <property type="nucleotide sequence ID" value="NZ_JAEDAO010000001.1"/>
</dbReference>
<evidence type="ECO:0000256" key="8">
    <source>
        <dbReference type="ARBA" id="ARBA00023012"/>
    </source>
</evidence>
<dbReference type="GO" id="GO:0016020">
    <property type="term" value="C:membrane"/>
    <property type="evidence" value="ECO:0007669"/>
    <property type="project" value="InterPro"/>
</dbReference>
<dbReference type="PROSITE" id="PS50109">
    <property type="entry name" value="HIS_KIN"/>
    <property type="match status" value="1"/>
</dbReference>
<dbReference type="CDD" id="cd16917">
    <property type="entry name" value="HATPase_UhpB-NarQ-NarX-like"/>
    <property type="match status" value="1"/>
</dbReference>
<dbReference type="Gene3D" id="3.30.565.10">
    <property type="entry name" value="Histidine kinase-like ATPase, C-terminal domain"/>
    <property type="match status" value="1"/>
</dbReference>
<comment type="catalytic activity">
    <reaction evidence="1">
        <text>ATP + protein L-histidine = ADP + protein N-phospho-L-histidine.</text>
        <dbReference type="EC" id="2.7.13.3"/>
    </reaction>
</comment>
<dbReference type="PANTHER" id="PTHR24421">
    <property type="entry name" value="NITRATE/NITRITE SENSOR PROTEIN NARX-RELATED"/>
    <property type="match status" value="1"/>
</dbReference>
<dbReference type="InterPro" id="IPR000014">
    <property type="entry name" value="PAS"/>
</dbReference>
<dbReference type="AlphaFoldDB" id="A0A934UQV4"/>
<dbReference type="Pfam" id="PF07730">
    <property type="entry name" value="HisKA_3"/>
    <property type="match status" value="1"/>
</dbReference>
<evidence type="ECO:0000256" key="5">
    <source>
        <dbReference type="ARBA" id="ARBA00022741"/>
    </source>
</evidence>
<evidence type="ECO:0000256" key="1">
    <source>
        <dbReference type="ARBA" id="ARBA00000085"/>
    </source>
</evidence>
<keyword evidence="4" id="KW-0808">Transferase</keyword>
<evidence type="ECO:0000313" key="13">
    <source>
        <dbReference type="EMBL" id="MBK0392530.1"/>
    </source>
</evidence>
<comment type="caution">
    <text evidence="13">The sequence shown here is derived from an EMBL/GenBank/DDBJ whole genome shotgun (WGS) entry which is preliminary data.</text>
</comment>
<dbReference type="Proteomes" id="UP000617041">
    <property type="component" value="Unassembled WGS sequence"/>
</dbReference>
<dbReference type="PROSITE" id="PS50113">
    <property type="entry name" value="PAC"/>
    <property type="match status" value="1"/>
</dbReference>
<feature type="domain" description="Histidine kinase" evidence="10">
    <location>
        <begin position="413"/>
        <end position="504"/>
    </location>
</feature>
<evidence type="ECO:0000259" key="10">
    <source>
        <dbReference type="PROSITE" id="PS50109"/>
    </source>
</evidence>
<dbReference type="EC" id="2.7.13.3" evidence="2"/>
<dbReference type="InterPro" id="IPR000700">
    <property type="entry name" value="PAS-assoc_C"/>
</dbReference>
<dbReference type="GO" id="GO:0000155">
    <property type="term" value="F:phosphorelay sensor kinase activity"/>
    <property type="evidence" value="ECO:0007669"/>
    <property type="project" value="InterPro"/>
</dbReference>
<evidence type="ECO:0000256" key="7">
    <source>
        <dbReference type="ARBA" id="ARBA00022840"/>
    </source>
</evidence>
<dbReference type="NCBIfam" id="TIGR00229">
    <property type="entry name" value="sensory_box"/>
    <property type="match status" value="1"/>
</dbReference>
<feature type="coiled-coil region" evidence="9">
    <location>
        <begin position="240"/>
        <end position="306"/>
    </location>
</feature>
<keyword evidence="7" id="KW-0067">ATP-binding</keyword>